<evidence type="ECO:0000256" key="5">
    <source>
        <dbReference type="ARBA" id="ARBA00023180"/>
    </source>
</evidence>
<dbReference type="EC" id="3.4.16.-" evidence="6"/>
<evidence type="ECO:0000313" key="9">
    <source>
        <dbReference type="Proteomes" id="UP000077671"/>
    </source>
</evidence>
<comment type="caution">
    <text evidence="8">The sequence shown here is derived from an EMBL/GenBank/DDBJ whole genome shotgun (WGS) entry which is preliminary data.</text>
</comment>
<dbReference type="GO" id="GO:0004185">
    <property type="term" value="F:serine-type carboxypeptidase activity"/>
    <property type="evidence" value="ECO:0007669"/>
    <property type="project" value="UniProtKB-UniRule"/>
</dbReference>
<keyword evidence="2 6" id="KW-0121">Carboxypeptidase</keyword>
<dbReference type="Proteomes" id="UP000077671">
    <property type="component" value="Unassembled WGS sequence"/>
</dbReference>
<evidence type="ECO:0000313" key="7">
    <source>
        <dbReference type="EMBL" id="CAD6948603.1"/>
    </source>
</evidence>
<evidence type="ECO:0000256" key="4">
    <source>
        <dbReference type="ARBA" id="ARBA00022801"/>
    </source>
</evidence>
<dbReference type="Proteomes" id="UP000836402">
    <property type="component" value="Unassembled WGS sequence"/>
</dbReference>
<protein>
    <recommendedName>
        <fullName evidence="6">Carboxypeptidase</fullName>
        <ecNumber evidence="6">3.4.16.-</ecNumber>
    </recommendedName>
</protein>
<evidence type="ECO:0000313" key="10">
    <source>
        <dbReference type="Proteomes" id="UP000836402"/>
    </source>
</evidence>
<keyword evidence="6" id="KW-0732">Signal</keyword>
<proteinExistence type="inferred from homology"/>
<evidence type="ECO:0000313" key="8">
    <source>
        <dbReference type="EMBL" id="KAE8264952.1"/>
    </source>
</evidence>
<evidence type="ECO:0000256" key="6">
    <source>
        <dbReference type="RuleBase" id="RU361156"/>
    </source>
</evidence>
<gene>
    <name evidence="8" type="ORF">A4X03_0g587</name>
    <name evidence="7" type="ORF">JKIAZH3_G4680</name>
</gene>
<accession>A0A177VBY3</accession>
<dbReference type="EMBL" id="CAJHJG010005233">
    <property type="protein sequence ID" value="CAD6948603.1"/>
    <property type="molecule type" value="Genomic_DNA"/>
</dbReference>
<keyword evidence="3 6" id="KW-0645">Protease</keyword>
<reference evidence="8" key="1">
    <citation type="submission" date="2016-04" db="EMBL/GenBank/DDBJ databases">
        <authorList>
            <person name="Nguyen H.D."/>
            <person name="Kesanakurti P."/>
            <person name="Cullis J."/>
            <person name="Levesque C.A."/>
            <person name="Hambleton S."/>
        </authorList>
    </citation>
    <scope>NUCLEOTIDE SEQUENCE</scope>
    <source>
        <strain evidence="8">DAOMC 238032</strain>
    </source>
</reference>
<dbReference type="PROSITE" id="PS00131">
    <property type="entry name" value="CARBOXYPEPT_SER_SER"/>
    <property type="match status" value="1"/>
</dbReference>
<dbReference type="PANTHER" id="PTHR11802">
    <property type="entry name" value="SERINE PROTEASE FAMILY S10 SERINE CARBOXYPEPTIDASE"/>
    <property type="match status" value="1"/>
</dbReference>
<keyword evidence="4 6" id="KW-0378">Hydrolase</keyword>
<dbReference type="GO" id="GO:0006508">
    <property type="term" value="P:proteolysis"/>
    <property type="evidence" value="ECO:0007669"/>
    <property type="project" value="UniProtKB-KW"/>
</dbReference>
<dbReference type="InterPro" id="IPR018202">
    <property type="entry name" value="Ser_caboxypep_ser_AS"/>
</dbReference>
<dbReference type="Pfam" id="PF00450">
    <property type="entry name" value="Peptidase_S10"/>
    <property type="match status" value="1"/>
</dbReference>
<dbReference type="EMBL" id="LWDD02000037">
    <property type="protein sequence ID" value="KAE8264952.1"/>
    <property type="molecule type" value="Genomic_DNA"/>
</dbReference>
<reference evidence="7" key="3">
    <citation type="submission" date="2020-10" db="EMBL/GenBank/DDBJ databases">
        <authorList>
            <person name="Sedaghatjoo S."/>
        </authorList>
    </citation>
    <scope>NUCLEOTIDE SEQUENCE</scope>
    <source>
        <strain evidence="7">AZH3</strain>
    </source>
</reference>
<dbReference type="SUPFAM" id="SSF53474">
    <property type="entry name" value="alpha/beta-Hydrolases"/>
    <property type="match status" value="1"/>
</dbReference>
<evidence type="ECO:0000256" key="3">
    <source>
        <dbReference type="ARBA" id="ARBA00022670"/>
    </source>
</evidence>
<keyword evidence="10" id="KW-1185">Reference proteome</keyword>
<keyword evidence="5" id="KW-0325">Glycoprotein</keyword>
<feature type="chain" id="PRO_5035981502" description="Carboxypeptidase" evidence="6">
    <location>
        <begin position="23"/>
        <end position="482"/>
    </location>
</feature>
<dbReference type="AlphaFoldDB" id="A0A177VBY3"/>
<name>A0A177VBY3_9BASI</name>
<dbReference type="Gene3D" id="3.40.50.1820">
    <property type="entry name" value="alpha/beta hydrolase"/>
    <property type="match status" value="1"/>
</dbReference>
<organism evidence="8 9">
    <name type="scientific">Tilletia caries</name>
    <name type="common">wheat bunt fungus</name>
    <dbReference type="NCBI Taxonomy" id="13290"/>
    <lineage>
        <taxon>Eukaryota</taxon>
        <taxon>Fungi</taxon>
        <taxon>Dikarya</taxon>
        <taxon>Basidiomycota</taxon>
        <taxon>Ustilaginomycotina</taxon>
        <taxon>Exobasidiomycetes</taxon>
        <taxon>Tilletiales</taxon>
        <taxon>Tilletiaceae</taxon>
        <taxon>Tilletia</taxon>
    </lineage>
</organism>
<dbReference type="InterPro" id="IPR029058">
    <property type="entry name" value="AB_hydrolase_fold"/>
</dbReference>
<evidence type="ECO:0000256" key="2">
    <source>
        <dbReference type="ARBA" id="ARBA00022645"/>
    </source>
</evidence>
<dbReference type="PRINTS" id="PR00724">
    <property type="entry name" value="CRBOXYPTASEC"/>
</dbReference>
<comment type="similarity">
    <text evidence="1 6">Belongs to the peptidase S10 family.</text>
</comment>
<dbReference type="PANTHER" id="PTHR11802:SF479">
    <property type="entry name" value="CARBOXYPEPTIDASE"/>
    <property type="match status" value="1"/>
</dbReference>
<reference evidence="8" key="2">
    <citation type="journal article" date="2019" name="IMA Fungus">
        <title>Genome sequencing and comparison of five Tilletia species to identify candidate genes for the detection of regulated species infecting wheat.</title>
        <authorList>
            <person name="Nguyen H.D.T."/>
            <person name="Sultana T."/>
            <person name="Kesanakurti P."/>
            <person name="Hambleton S."/>
        </authorList>
    </citation>
    <scope>NUCLEOTIDE SEQUENCE</scope>
    <source>
        <strain evidence="8">DAOMC 238032</strain>
    </source>
</reference>
<dbReference type="InterPro" id="IPR001563">
    <property type="entry name" value="Peptidase_S10"/>
</dbReference>
<sequence length="482" mass="53594">MLHPRLLLAAVGLVSLLGQAYARPPPTTVSNPKAKFLVNRNVPGIPFALNDSYAGYLPVSEKPKDKDREIFFWAFPADKPTKNTVLWLQGGPGCSGMEGLFSENGPFILAYNSTKAVKNPYSWTQAANMIYVDQPIGTGLSKGETKIHNENGVAHELLGFLENFFDVFDEFKGDLWLAGESYAGMYTMYLADAIYSRPAAVNAKAGINLKGITTIDAVLSSYYVSAEIPSVPYAIAHQHDLKLSDKFIEKVVANVSANGLLGYLDKYLKYPPTGPIPMPQVFSKNPNYSPWNMIADEATRQIGDSFNIYNTDPKYSWYNYKDPLGAHGQDFSANNFINNQTGFKEAIHADPNIIWRVCSERKVFVKDWDKSPFPDETVLNRVIDLNTRTVIQHGMQDFILIANGTRLMIQNATFGGLQGFQEQPHRQFIVDGKSQGTFHSERKVTLIEFNDAGHMIPTFVPDGALKALRYLIGEIGLDDLGK</sequence>
<feature type="signal peptide" evidence="6">
    <location>
        <begin position="1"/>
        <end position="22"/>
    </location>
</feature>
<evidence type="ECO:0000256" key="1">
    <source>
        <dbReference type="ARBA" id="ARBA00009431"/>
    </source>
</evidence>